<dbReference type="Proteomes" id="UP001319861">
    <property type="component" value="Chromosome"/>
</dbReference>
<organism evidence="2 3">
    <name type="scientific">Sinomonas cyclohexanicum</name>
    <name type="common">Corynebacterium cyclohexanicum</name>
    <dbReference type="NCBI Taxonomy" id="322009"/>
    <lineage>
        <taxon>Bacteria</taxon>
        <taxon>Bacillati</taxon>
        <taxon>Actinomycetota</taxon>
        <taxon>Actinomycetes</taxon>
        <taxon>Micrococcales</taxon>
        <taxon>Micrococcaceae</taxon>
        <taxon>Sinomonas</taxon>
    </lineage>
</organism>
<name>A0ABN6FGT9_SINCY</name>
<reference evidence="2 3" key="1">
    <citation type="journal article" date="2021" name="J. Biosci. Bioeng.">
        <title>Identification and characterization of a chc gene cluster responsible for the aromatization pathway of cyclohexanecarboxylate degradation in Sinomonas cyclohexanicum ATCC 51369.</title>
        <authorList>
            <person name="Yamamoto T."/>
            <person name="Hasegawa Y."/>
            <person name="Lau P.C.K."/>
            <person name="Iwaki H."/>
        </authorList>
    </citation>
    <scope>NUCLEOTIDE SEQUENCE [LARGE SCALE GENOMIC DNA]</scope>
    <source>
        <strain evidence="2 3">ATCC 51369</strain>
    </source>
</reference>
<evidence type="ECO:0000256" key="1">
    <source>
        <dbReference type="SAM" id="MobiDB-lite"/>
    </source>
</evidence>
<keyword evidence="3" id="KW-1185">Reference proteome</keyword>
<gene>
    <name evidence="2" type="ORF">SCMU_17750</name>
</gene>
<evidence type="ECO:0000313" key="2">
    <source>
        <dbReference type="EMBL" id="BCT75933.1"/>
    </source>
</evidence>
<dbReference type="EMBL" id="AP024525">
    <property type="protein sequence ID" value="BCT75933.1"/>
    <property type="molecule type" value="Genomic_DNA"/>
</dbReference>
<feature type="region of interest" description="Disordered" evidence="1">
    <location>
        <begin position="1"/>
        <end position="29"/>
    </location>
</feature>
<accession>A0ABN6FGT9</accession>
<protein>
    <submittedName>
        <fullName evidence="2">Uncharacterized protein</fullName>
    </submittedName>
</protein>
<evidence type="ECO:0000313" key="3">
    <source>
        <dbReference type="Proteomes" id="UP001319861"/>
    </source>
</evidence>
<sequence length="124" mass="12990">MGAASSRPADGSPTAPAISARGTGSTCDGRKAGRLSCCVLSCCALSCRAPSWRALRVDALLPGGRGCSLTFTFIDRGFQLYNALRARHWAYCGSVAGVPVDGGTPYMWSVWDMTALKVSAFPIP</sequence>
<proteinExistence type="predicted"/>